<protein>
    <submittedName>
        <fullName evidence="10">Uncharacterized membrane protein YcaP (DUF421 family)</fullName>
    </submittedName>
</protein>
<comment type="subcellular location">
    <subcellularLocation>
        <location evidence="1">Cell membrane</location>
        <topology evidence="1">Multi-pass membrane protein</topology>
    </subcellularLocation>
</comment>
<dbReference type="RefSeq" id="WP_204545047.1">
    <property type="nucleotide sequence ID" value="NZ_JAFBFI010000016.1"/>
</dbReference>
<dbReference type="InterPro" id="IPR023090">
    <property type="entry name" value="UPF0702_alpha/beta_dom_sf"/>
</dbReference>
<feature type="domain" description="YetF-like N-terminal transmembrane" evidence="9">
    <location>
        <begin position="5"/>
        <end position="79"/>
    </location>
</feature>
<keyword evidence="11" id="KW-1185">Reference proteome</keyword>
<evidence type="ECO:0000313" key="10">
    <source>
        <dbReference type="EMBL" id="MBM7693894.1"/>
    </source>
</evidence>
<evidence type="ECO:0000256" key="3">
    <source>
        <dbReference type="ARBA" id="ARBA00022475"/>
    </source>
</evidence>
<keyword evidence="3" id="KW-1003">Cell membrane</keyword>
<dbReference type="Pfam" id="PF20730">
    <property type="entry name" value="YetF_N"/>
    <property type="match status" value="1"/>
</dbReference>
<keyword evidence="4 7" id="KW-0812">Transmembrane</keyword>
<proteinExistence type="inferred from homology"/>
<dbReference type="Gene3D" id="3.30.240.20">
    <property type="entry name" value="bsu07140 like domains"/>
    <property type="match status" value="2"/>
</dbReference>
<feature type="transmembrane region" description="Helical" evidence="7">
    <location>
        <begin position="7"/>
        <end position="25"/>
    </location>
</feature>
<dbReference type="InterPro" id="IPR007353">
    <property type="entry name" value="DUF421"/>
</dbReference>
<evidence type="ECO:0000256" key="5">
    <source>
        <dbReference type="ARBA" id="ARBA00022989"/>
    </source>
</evidence>
<feature type="domain" description="YetF C-terminal" evidence="8">
    <location>
        <begin position="82"/>
        <end position="202"/>
    </location>
</feature>
<evidence type="ECO:0000256" key="6">
    <source>
        <dbReference type="ARBA" id="ARBA00023136"/>
    </source>
</evidence>
<evidence type="ECO:0000256" key="1">
    <source>
        <dbReference type="ARBA" id="ARBA00004651"/>
    </source>
</evidence>
<evidence type="ECO:0000256" key="2">
    <source>
        <dbReference type="ARBA" id="ARBA00006448"/>
    </source>
</evidence>
<evidence type="ECO:0000256" key="4">
    <source>
        <dbReference type="ARBA" id="ARBA00022692"/>
    </source>
</evidence>
<keyword evidence="6 7" id="KW-0472">Membrane</keyword>
<dbReference type="PANTHER" id="PTHR34582">
    <property type="entry name" value="UPF0702 TRANSMEMBRANE PROTEIN YCAP"/>
    <property type="match status" value="1"/>
</dbReference>
<evidence type="ECO:0000259" key="9">
    <source>
        <dbReference type="Pfam" id="PF20730"/>
    </source>
</evidence>
<dbReference type="Pfam" id="PF04239">
    <property type="entry name" value="DUF421"/>
    <property type="match status" value="1"/>
</dbReference>
<organism evidence="10 11">
    <name type="scientific">Peribacillus deserti</name>
    <dbReference type="NCBI Taxonomy" id="673318"/>
    <lineage>
        <taxon>Bacteria</taxon>
        <taxon>Bacillati</taxon>
        <taxon>Bacillota</taxon>
        <taxon>Bacilli</taxon>
        <taxon>Bacillales</taxon>
        <taxon>Bacillaceae</taxon>
        <taxon>Peribacillus</taxon>
    </lineage>
</organism>
<evidence type="ECO:0000313" key="11">
    <source>
        <dbReference type="Proteomes" id="UP000823486"/>
    </source>
</evidence>
<comment type="caution">
    <text evidence="10">The sequence shown here is derived from an EMBL/GenBank/DDBJ whole genome shotgun (WGS) entry which is preliminary data.</text>
</comment>
<sequence>MSGSIEIIIRTLTAFLFLWIFVLMFGKQTISQKTYHLYIASITMGTIAGNLAFNIKIKFSYFVLAIVIMGAIAAILNFIAVKNRKYRKWIMGEPELLILNGEIIEGNLKKIGYSLDTLKGALREKDIFHTEEVQKAQLEINGTLSVLKRPEYRTLTRQDLNNLQSNTPIELMLEGKFVEANLLRSRYTKDWLLNELQRRQIQQHFVRYAVIGSNGRLFIDLYRESPKG</sequence>
<name>A0ABS2QL42_9BACI</name>
<reference evidence="10 11" key="1">
    <citation type="submission" date="2021-01" db="EMBL/GenBank/DDBJ databases">
        <title>Genomic Encyclopedia of Type Strains, Phase IV (KMG-IV): sequencing the most valuable type-strain genomes for metagenomic binning, comparative biology and taxonomic classification.</title>
        <authorList>
            <person name="Goeker M."/>
        </authorList>
    </citation>
    <scope>NUCLEOTIDE SEQUENCE [LARGE SCALE GENOMIC DNA]</scope>
    <source>
        <strain evidence="10 11">DSM 105482</strain>
    </source>
</reference>
<comment type="similarity">
    <text evidence="2">Belongs to the UPF0702 family.</text>
</comment>
<accession>A0ABS2QL42</accession>
<dbReference type="EMBL" id="JAFBFI010000016">
    <property type="protein sequence ID" value="MBM7693894.1"/>
    <property type="molecule type" value="Genomic_DNA"/>
</dbReference>
<gene>
    <name evidence="10" type="ORF">JOC77_003338</name>
</gene>
<dbReference type="InterPro" id="IPR048454">
    <property type="entry name" value="YetF_N"/>
</dbReference>
<evidence type="ECO:0000256" key="7">
    <source>
        <dbReference type="SAM" id="Phobius"/>
    </source>
</evidence>
<keyword evidence="5 7" id="KW-1133">Transmembrane helix</keyword>
<dbReference type="Proteomes" id="UP000823486">
    <property type="component" value="Unassembled WGS sequence"/>
</dbReference>
<evidence type="ECO:0000259" key="8">
    <source>
        <dbReference type="Pfam" id="PF04239"/>
    </source>
</evidence>
<feature type="transmembrane region" description="Helical" evidence="7">
    <location>
        <begin position="61"/>
        <end position="81"/>
    </location>
</feature>
<feature type="transmembrane region" description="Helical" evidence="7">
    <location>
        <begin position="37"/>
        <end position="55"/>
    </location>
</feature>
<dbReference type="PANTHER" id="PTHR34582:SF7">
    <property type="entry name" value="UPF0702 TRANSMEMBRANE PROTEIN YDFS"/>
    <property type="match status" value="1"/>
</dbReference>